<dbReference type="Proteomes" id="UP000186156">
    <property type="component" value="Unassembled WGS sequence"/>
</dbReference>
<feature type="domain" description="ParB-like N-terminal" evidence="1">
    <location>
        <begin position="6"/>
        <end position="95"/>
    </location>
</feature>
<dbReference type="InterPro" id="IPR036086">
    <property type="entry name" value="ParB/Sulfiredoxin_sf"/>
</dbReference>
<gene>
    <name evidence="2" type="ORF">SAMN05421799_10645</name>
</gene>
<dbReference type="AlphaFoldDB" id="A0A1N7MR11"/>
<organism evidence="2 3">
    <name type="scientific">Alicyclobacillus vulcanalis</name>
    <dbReference type="NCBI Taxonomy" id="252246"/>
    <lineage>
        <taxon>Bacteria</taxon>
        <taxon>Bacillati</taxon>
        <taxon>Bacillota</taxon>
        <taxon>Bacilli</taxon>
        <taxon>Bacillales</taxon>
        <taxon>Alicyclobacillaceae</taxon>
        <taxon>Alicyclobacillus</taxon>
    </lineage>
</organism>
<dbReference type="EMBL" id="FTOO01000006">
    <property type="protein sequence ID" value="SIS88567.1"/>
    <property type="molecule type" value="Genomic_DNA"/>
</dbReference>
<evidence type="ECO:0000313" key="2">
    <source>
        <dbReference type="EMBL" id="SIS88567.1"/>
    </source>
</evidence>
<evidence type="ECO:0000313" key="3">
    <source>
        <dbReference type="Proteomes" id="UP000186156"/>
    </source>
</evidence>
<dbReference type="Pfam" id="PF02195">
    <property type="entry name" value="ParB_N"/>
    <property type="match status" value="1"/>
</dbReference>
<dbReference type="InterPro" id="IPR003115">
    <property type="entry name" value="ParB_N"/>
</dbReference>
<dbReference type="Gene3D" id="3.90.1530.10">
    <property type="entry name" value="Conserved hypothetical protein from pyrococcus furiosus pfu- 392566-001, ParB domain"/>
    <property type="match status" value="1"/>
</dbReference>
<evidence type="ECO:0000259" key="1">
    <source>
        <dbReference type="SMART" id="SM00470"/>
    </source>
</evidence>
<dbReference type="SMART" id="SM00470">
    <property type="entry name" value="ParB"/>
    <property type="match status" value="1"/>
</dbReference>
<accession>A0A1N7MR11</accession>
<dbReference type="OrthoDB" id="9800801at2"/>
<dbReference type="SUPFAM" id="SSF110849">
    <property type="entry name" value="ParB/Sulfiredoxin"/>
    <property type="match status" value="1"/>
</dbReference>
<protein>
    <submittedName>
        <fullName evidence="2">ParB-like nuclease domain-containing protein</fullName>
    </submittedName>
</protein>
<dbReference type="CDD" id="cd16401">
    <property type="entry name" value="ParB_N_like_MT"/>
    <property type="match status" value="1"/>
</dbReference>
<name>A0A1N7MR11_9BACL</name>
<dbReference type="STRING" id="252246.SAMN05421799_10645"/>
<keyword evidence="3" id="KW-1185">Reference proteome</keyword>
<proteinExistence type="predicted"/>
<reference evidence="3" key="1">
    <citation type="submission" date="2017-01" db="EMBL/GenBank/DDBJ databases">
        <authorList>
            <person name="Varghese N."/>
            <person name="Submissions S."/>
        </authorList>
    </citation>
    <scope>NUCLEOTIDE SEQUENCE [LARGE SCALE GENOMIC DNA]</scope>
    <source>
        <strain evidence="3">DSM 16176</strain>
    </source>
</reference>
<sequence>MPVKIVTVPIGKLKPSPYNPRLDIKPGDPVYDKLKRSIEEFGLVEPIVWNKRTGRVVGGHQRLKVLQEMGVEETEVVVVDLDETREKALNLALNKIENDWDLPKLKDLLEELDTGEIDIELTGFDVDEIERLMTAFPPDDTDDIESQVCKEGKLVRCPYCGSDFEVT</sequence>